<evidence type="ECO:0000313" key="2">
    <source>
        <dbReference type="EMBL" id="TLD84250.1"/>
    </source>
</evidence>
<accession>A0A4U8SDM5</accession>
<dbReference type="Pfam" id="PF08291">
    <property type="entry name" value="Peptidase_M15_3"/>
    <property type="match status" value="1"/>
</dbReference>
<dbReference type="AlphaFoldDB" id="A0A4U8SDM5"/>
<evidence type="ECO:0000259" key="1">
    <source>
        <dbReference type="Pfam" id="PF08291"/>
    </source>
</evidence>
<dbReference type="RefSeq" id="WP_034345557.1">
    <property type="nucleotide sequence ID" value="NZ_FZNG01000029.1"/>
</dbReference>
<reference evidence="2 3" key="1">
    <citation type="journal article" date="2014" name="Genome Announc.">
        <title>Draft genome sequences of eight enterohepatic helicobacter species isolated from both laboratory and wild rodents.</title>
        <authorList>
            <person name="Sheh A."/>
            <person name="Shen Z."/>
            <person name="Fox J.G."/>
        </authorList>
    </citation>
    <scope>NUCLEOTIDE SEQUENCE [LARGE SCALE GENOMIC DNA]</scope>
    <source>
        <strain evidence="2 3">ATCC 700114</strain>
    </source>
</reference>
<sequence>MKENPYFQEKEFRCKCCGKLPKGMPPDELVDVLVEIREHFGKPLIINSPYRCPENNKRNNGASRSRHLVGDAVDFIIKDVPTKEVFKHVLQTYNDKSYGIALSINQYNEFGGFVHLDTRGYKARWSYNKDGEAYVAELKKELNLA</sequence>
<dbReference type="Gene3D" id="3.30.1380.10">
    <property type="match status" value="1"/>
</dbReference>
<name>A0A4U8SDM5_9HELI</name>
<evidence type="ECO:0000313" key="3">
    <source>
        <dbReference type="Proteomes" id="UP000029878"/>
    </source>
</evidence>
<proteinExistence type="predicted"/>
<dbReference type="InterPro" id="IPR013230">
    <property type="entry name" value="Peptidase_M15A_C"/>
</dbReference>
<dbReference type="EMBL" id="JRPL02000003">
    <property type="protein sequence ID" value="TLD84250.1"/>
    <property type="molecule type" value="Genomic_DNA"/>
</dbReference>
<dbReference type="OrthoDB" id="5418604at2"/>
<protein>
    <submittedName>
        <fullName evidence="2">DUF882 domain-containing protein</fullName>
    </submittedName>
</protein>
<comment type="caution">
    <text evidence="2">The sequence shown here is derived from an EMBL/GenBank/DDBJ whole genome shotgun (WGS) entry which is preliminary data.</text>
</comment>
<gene>
    <name evidence="2" type="ORF">LS81_001940</name>
</gene>
<dbReference type="Proteomes" id="UP000029878">
    <property type="component" value="Unassembled WGS sequence"/>
</dbReference>
<organism evidence="2 3">
    <name type="scientific">Helicobacter trogontum</name>
    <dbReference type="NCBI Taxonomy" id="50960"/>
    <lineage>
        <taxon>Bacteria</taxon>
        <taxon>Pseudomonadati</taxon>
        <taxon>Campylobacterota</taxon>
        <taxon>Epsilonproteobacteria</taxon>
        <taxon>Campylobacterales</taxon>
        <taxon>Helicobacteraceae</taxon>
        <taxon>Helicobacter</taxon>
    </lineage>
</organism>
<dbReference type="InterPro" id="IPR009045">
    <property type="entry name" value="Zn_M74/Hedgehog-like"/>
</dbReference>
<feature type="domain" description="Peptidase M15A C-terminal" evidence="1">
    <location>
        <begin position="6"/>
        <end position="101"/>
    </location>
</feature>
<dbReference type="SUPFAM" id="SSF55166">
    <property type="entry name" value="Hedgehog/DD-peptidase"/>
    <property type="match status" value="1"/>
</dbReference>